<keyword evidence="2" id="KW-1185">Reference proteome</keyword>
<evidence type="ECO:0000313" key="2">
    <source>
        <dbReference type="Proteomes" id="UP001145114"/>
    </source>
</evidence>
<protein>
    <submittedName>
        <fullName evidence="1">Vacuolar protein sorting/targeting protein PEP1</fullName>
    </submittedName>
</protein>
<dbReference type="EMBL" id="JAMZIH010007218">
    <property type="protein sequence ID" value="KAJ1673228.1"/>
    <property type="molecule type" value="Genomic_DNA"/>
</dbReference>
<reference evidence="1" key="1">
    <citation type="submission" date="2022-06" db="EMBL/GenBank/DDBJ databases">
        <title>Phylogenomic reconstructions and comparative analyses of Kickxellomycotina fungi.</title>
        <authorList>
            <person name="Reynolds N.K."/>
            <person name="Stajich J.E."/>
            <person name="Barry K."/>
            <person name="Grigoriev I.V."/>
            <person name="Crous P."/>
            <person name="Smith M.E."/>
        </authorList>
    </citation>
    <scope>NUCLEOTIDE SEQUENCE</scope>
    <source>
        <strain evidence="1">RSA 2271</strain>
    </source>
</reference>
<dbReference type="Proteomes" id="UP001145114">
    <property type="component" value="Unassembled WGS sequence"/>
</dbReference>
<sequence>MDAEIISFQYFKHSPHIMAHTAANEAHVSLDEGATWRPLTLPDAPATPISDVLAILRNPYFEGYAVIVTMGHVHYITADEGRSAKAIHVPDSPHAEARAAFAFHPEQPEWMLYSARSESCPSQLAGPGGCPAKAYISRDLGDTWDELMAMVGPTGCNFMRTDKLLTRHPRSVVCQVPREHGDRVDRSENPYDIVVVEDVFHRNPKVLLEGALDFGTIDKYLIMTRSTNNEKHLQMFITEDGEQVAVAHFPGEKHHTDPAYTLLPPSKSGGVLMLHVTKSLVPSQEWGAIYASNSNGTYFRLSLENVNRDEQGQVDFERIESLEGAALANVVANAGDLEASRRTREARKRYLSARSADKQLRTVMTMDNGASWHYLNPPSRDSEGRRYPCRSSAPSDGSCALHLHGYTELFDPVNIYSGSGAPGVLIGMGNVGSYLGSMRNASTFLSRDGGHVWTEIQKGAYWHEIGDHGVIL</sequence>
<feature type="non-terminal residue" evidence="1">
    <location>
        <position position="472"/>
    </location>
</feature>
<accession>A0ACC1H9T8</accession>
<evidence type="ECO:0000313" key="1">
    <source>
        <dbReference type="EMBL" id="KAJ1673228.1"/>
    </source>
</evidence>
<proteinExistence type="predicted"/>
<comment type="caution">
    <text evidence="1">The sequence shown here is derived from an EMBL/GenBank/DDBJ whole genome shotgun (WGS) entry which is preliminary data.</text>
</comment>
<gene>
    <name evidence="1" type="primary">VPS10_3</name>
    <name evidence="1" type="ORF">EV182_005650</name>
</gene>
<name>A0ACC1H9T8_9FUNG</name>
<organism evidence="1 2">
    <name type="scientific">Spiromyces aspiralis</name>
    <dbReference type="NCBI Taxonomy" id="68401"/>
    <lineage>
        <taxon>Eukaryota</taxon>
        <taxon>Fungi</taxon>
        <taxon>Fungi incertae sedis</taxon>
        <taxon>Zoopagomycota</taxon>
        <taxon>Kickxellomycotina</taxon>
        <taxon>Kickxellomycetes</taxon>
        <taxon>Kickxellales</taxon>
        <taxon>Kickxellaceae</taxon>
        <taxon>Spiromyces</taxon>
    </lineage>
</organism>